<proteinExistence type="inferred from homology"/>
<evidence type="ECO:0000256" key="1">
    <source>
        <dbReference type="ARBA" id="ARBA00022490"/>
    </source>
</evidence>
<comment type="catalytic activity">
    <reaction evidence="7">
        <text>adenosine(1518)/adenosine(1519) in 16S rRNA + 4 S-adenosyl-L-methionine = N(6)-dimethyladenosine(1518)/N(6)-dimethyladenosine(1519) in 16S rRNA + 4 S-adenosyl-L-homocysteine + 4 H(+)</text>
        <dbReference type="Rhea" id="RHEA:19609"/>
        <dbReference type="Rhea" id="RHEA-COMP:10232"/>
        <dbReference type="Rhea" id="RHEA-COMP:10233"/>
        <dbReference type="ChEBI" id="CHEBI:15378"/>
        <dbReference type="ChEBI" id="CHEBI:57856"/>
        <dbReference type="ChEBI" id="CHEBI:59789"/>
        <dbReference type="ChEBI" id="CHEBI:74411"/>
        <dbReference type="ChEBI" id="CHEBI:74493"/>
        <dbReference type="EC" id="2.1.1.182"/>
    </reaction>
</comment>
<sequence length="280" mass="31175">MLTIFIRIYLYISMHSYIGIMIRSKKSLGQHFLRNRGALEKIVAAAELVPTDTVLEVGPGEGVLTALLLERAGRVVAVEKDSHLIPVLQKRFAKEIASGKLELIHCDILDLEKIEPFPYKIVANIPYYITGQFLRKFLQSEMQPSMMILLLQKEVAKRIVAGPISPRLRGVNKESILSISVKCYGTPKYIGTVKAGSFSPTPKVDSAILKISGISKKFFADFAEERFFAVLKKGFAHPRKLLASNLGITPDMLEKCGVEKNARAEDVSLAQWGCLSLYYS</sequence>
<comment type="caution">
    <text evidence="10">The sequence shown here is derived from an EMBL/GenBank/DDBJ whole genome shotgun (WGS) entry which is preliminary data.</text>
</comment>
<dbReference type="InterPro" id="IPR020598">
    <property type="entry name" value="rRNA_Ade_methylase_Trfase_N"/>
</dbReference>
<dbReference type="InterPro" id="IPR029063">
    <property type="entry name" value="SAM-dependent_MTases_sf"/>
</dbReference>
<dbReference type="Gene3D" id="3.40.50.150">
    <property type="entry name" value="Vaccinia Virus protein VP39"/>
    <property type="match status" value="1"/>
</dbReference>
<evidence type="ECO:0000256" key="2">
    <source>
        <dbReference type="ARBA" id="ARBA00022552"/>
    </source>
</evidence>
<dbReference type="HAMAP" id="MF_00607">
    <property type="entry name" value="16SrRNA_methyltr_A"/>
    <property type="match status" value="1"/>
</dbReference>
<keyword evidence="4 7" id="KW-0808">Transferase</keyword>
<feature type="binding site" evidence="7 8">
    <location>
        <position position="79"/>
    </location>
    <ligand>
        <name>S-adenosyl-L-methionine</name>
        <dbReference type="ChEBI" id="CHEBI:59789"/>
    </ligand>
</feature>
<dbReference type="InterPro" id="IPR001737">
    <property type="entry name" value="KsgA/Erm"/>
</dbReference>
<feature type="binding site" evidence="7 8">
    <location>
        <position position="107"/>
    </location>
    <ligand>
        <name>S-adenosyl-L-methionine</name>
        <dbReference type="ChEBI" id="CHEBI:59789"/>
    </ligand>
</feature>
<dbReference type="GO" id="GO:0052908">
    <property type="term" value="F:16S rRNA (adenine(1518)-N(6)/adenine(1519)-N(6))-dimethyltransferase activity"/>
    <property type="evidence" value="ECO:0007669"/>
    <property type="project" value="UniProtKB-EC"/>
</dbReference>
<dbReference type="PROSITE" id="PS51689">
    <property type="entry name" value="SAM_RNA_A_N6_MT"/>
    <property type="match status" value="1"/>
</dbReference>
<evidence type="ECO:0000256" key="6">
    <source>
        <dbReference type="ARBA" id="ARBA00022884"/>
    </source>
</evidence>
<comment type="function">
    <text evidence="7">Specifically dimethylates two adjacent adenosines (A1518 and A1519) in the loop of a conserved hairpin near the 3'-end of 16S rRNA in the 30S particle. May play a critical role in biogenesis of 30S subunits.</text>
</comment>
<evidence type="ECO:0000256" key="8">
    <source>
        <dbReference type="PROSITE-ProRule" id="PRU01026"/>
    </source>
</evidence>
<comment type="subcellular location">
    <subcellularLocation>
        <location evidence="7">Cytoplasm</location>
    </subcellularLocation>
</comment>
<dbReference type="InterPro" id="IPR011530">
    <property type="entry name" value="rRNA_adenine_dimethylase"/>
</dbReference>
<keyword evidence="5 7" id="KW-0949">S-adenosyl-L-methionine</keyword>
<evidence type="ECO:0000313" key="10">
    <source>
        <dbReference type="EMBL" id="OHA33900.1"/>
    </source>
</evidence>
<feature type="binding site" evidence="7 8">
    <location>
        <position position="33"/>
    </location>
    <ligand>
        <name>S-adenosyl-L-methionine</name>
        <dbReference type="ChEBI" id="CHEBI:59789"/>
    </ligand>
</feature>
<name>A0A1G2NCW2_9BACT</name>
<evidence type="ECO:0000256" key="3">
    <source>
        <dbReference type="ARBA" id="ARBA00022603"/>
    </source>
</evidence>
<dbReference type="GO" id="GO:0005829">
    <property type="term" value="C:cytosol"/>
    <property type="evidence" value="ECO:0007669"/>
    <property type="project" value="TreeGrafter"/>
</dbReference>
<keyword evidence="1 7" id="KW-0963">Cytoplasm</keyword>
<keyword evidence="6 7" id="KW-0694">RNA-binding</keyword>
<dbReference type="Pfam" id="PF00398">
    <property type="entry name" value="RrnaAD"/>
    <property type="match status" value="1"/>
</dbReference>
<dbReference type="PROSITE" id="PS01131">
    <property type="entry name" value="RRNA_A_DIMETH"/>
    <property type="match status" value="1"/>
</dbReference>
<dbReference type="InterPro" id="IPR020596">
    <property type="entry name" value="rRNA_Ade_Mease_Trfase_CS"/>
</dbReference>
<feature type="binding site" evidence="7 8">
    <location>
        <position position="31"/>
    </location>
    <ligand>
        <name>S-adenosyl-L-methionine</name>
        <dbReference type="ChEBI" id="CHEBI:59789"/>
    </ligand>
</feature>
<accession>A0A1G2NCW2</accession>
<keyword evidence="2 7" id="KW-0698">rRNA processing</keyword>
<feature type="domain" description="Ribosomal RNA adenine methylase transferase N-terminal" evidence="9">
    <location>
        <begin position="38"/>
        <end position="215"/>
    </location>
</feature>
<evidence type="ECO:0000256" key="7">
    <source>
        <dbReference type="HAMAP-Rule" id="MF_00607"/>
    </source>
</evidence>
<dbReference type="PANTHER" id="PTHR11727">
    <property type="entry name" value="DIMETHYLADENOSINE TRANSFERASE"/>
    <property type="match status" value="1"/>
</dbReference>
<dbReference type="InterPro" id="IPR023165">
    <property type="entry name" value="rRNA_Ade_diMease-like_C"/>
</dbReference>
<dbReference type="SUPFAM" id="SSF53335">
    <property type="entry name" value="S-adenosyl-L-methionine-dependent methyltransferases"/>
    <property type="match status" value="1"/>
</dbReference>
<dbReference type="AlphaFoldDB" id="A0A1G2NCW2"/>
<evidence type="ECO:0000256" key="4">
    <source>
        <dbReference type="ARBA" id="ARBA00022679"/>
    </source>
</evidence>
<dbReference type="EMBL" id="MHSA01000021">
    <property type="protein sequence ID" value="OHA33900.1"/>
    <property type="molecule type" value="Genomic_DNA"/>
</dbReference>
<gene>
    <name evidence="7" type="primary">rsmA</name>
    <name evidence="7" type="synonym">ksgA</name>
    <name evidence="10" type="ORF">A2938_02650</name>
</gene>
<reference evidence="10 11" key="1">
    <citation type="journal article" date="2016" name="Nat. Commun.">
        <title>Thousands of microbial genomes shed light on interconnected biogeochemical processes in an aquifer system.</title>
        <authorList>
            <person name="Anantharaman K."/>
            <person name="Brown C.T."/>
            <person name="Hug L.A."/>
            <person name="Sharon I."/>
            <person name="Castelle C.J."/>
            <person name="Probst A.J."/>
            <person name="Thomas B.C."/>
            <person name="Singh A."/>
            <person name="Wilkins M.J."/>
            <person name="Karaoz U."/>
            <person name="Brodie E.L."/>
            <person name="Williams K.H."/>
            <person name="Hubbard S.S."/>
            <person name="Banfield J.F."/>
        </authorList>
    </citation>
    <scope>NUCLEOTIDE SEQUENCE [LARGE SCALE GENOMIC DNA]</scope>
</reference>
<dbReference type="EC" id="2.1.1.182" evidence="7"/>
<dbReference type="Proteomes" id="UP000177797">
    <property type="component" value="Unassembled WGS sequence"/>
</dbReference>
<organism evidence="10 11">
    <name type="scientific">Candidatus Taylorbacteria bacterium RIFCSPLOWO2_01_FULL_48_100</name>
    <dbReference type="NCBI Taxonomy" id="1802322"/>
    <lineage>
        <taxon>Bacteria</taxon>
        <taxon>Candidatus Tayloriibacteriota</taxon>
    </lineage>
</organism>
<dbReference type="Gene3D" id="1.10.8.100">
    <property type="entry name" value="Ribosomal RNA adenine dimethylase-like, domain 2"/>
    <property type="match status" value="1"/>
</dbReference>
<dbReference type="NCBIfam" id="TIGR00755">
    <property type="entry name" value="ksgA"/>
    <property type="match status" value="1"/>
</dbReference>
<feature type="binding site" evidence="7 8">
    <location>
        <position position="58"/>
    </location>
    <ligand>
        <name>S-adenosyl-L-methionine</name>
        <dbReference type="ChEBI" id="CHEBI:59789"/>
    </ligand>
</feature>
<keyword evidence="3 7" id="KW-0489">Methyltransferase</keyword>
<dbReference type="CDD" id="cd02440">
    <property type="entry name" value="AdoMet_MTases"/>
    <property type="match status" value="1"/>
</dbReference>
<dbReference type="SMART" id="SM00650">
    <property type="entry name" value="rADc"/>
    <property type="match status" value="1"/>
</dbReference>
<protein>
    <recommendedName>
        <fullName evidence="7">Ribosomal RNA small subunit methyltransferase A</fullName>
        <ecNumber evidence="7">2.1.1.182</ecNumber>
    </recommendedName>
    <alternativeName>
        <fullName evidence="7">16S rRNA (adenine(1518)-N(6)/adenine(1519)-N(6))-dimethyltransferase</fullName>
    </alternativeName>
    <alternativeName>
        <fullName evidence="7">16S rRNA dimethyladenosine transferase</fullName>
    </alternativeName>
    <alternativeName>
        <fullName evidence="7">16S rRNA dimethylase</fullName>
    </alternativeName>
    <alternativeName>
        <fullName evidence="7">S-adenosylmethionine-6-N', N'-adenosyl(rRNA) dimethyltransferase</fullName>
    </alternativeName>
</protein>
<comment type="similarity">
    <text evidence="7">Belongs to the class I-like SAM-binding methyltransferase superfamily. rRNA adenine N(6)-methyltransferase family. RsmA subfamily.</text>
</comment>
<evidence type="ECO:0000259" key="9">
    <source>
        <dbReference type="SMART" id="SM00650"/>
    </source>
</evidence>
<feature type="binding site" evidence="7 8">
    <location>
        <position position="124"/>
    </location>
    <ligand>
        <name>S-adenosyl-L-methionine</name>
        <dbReference type="ChEBI" id="CHEBI:59789"/>
    </ligand>
</feature>
<dbReference type="GO" id="GO:0003723">
    <property type="term" value="F:RNA binding"/>
    <property type="evidence" value="ECO:0007669"/>
    <property type="project" value="UniProtKB-UniRule"/>
</dbReference>
<dbReference type="PANTHER" id="PTHR11727:SF7">
    <property type="entry name" value="DIMETHYLADENOSINE TRANSFERASE-RELATED"/>
    <property type="match status" value="1"/>
</dbReference>
<evidence type="ECO:0000256" key="5">
    <source>
        <dbReference type="ARBA" id="ARBA00022691"/>
    </source>
</evidence>
<evidence type="ECO:0000313" key="11">
    <source>
        <dbReference type="Proteomes" id="UP000177797"/>
    </source>
</evidence>